<dbReference type="RefSeq" id="WP_183167284.1">
    <property type="nucleotide sequence ID" value="NZ_JACHXI010000015.1"/>
</dbReference>
<feature type="transmembrane region" description="Helical" evidence="1">
    <location>
        <begin position="44"/>
        <end position="64"/>
    </location>
</feature>
<evidence type="ECO:0000313" key="2">
    <source>
        <dbReference type="EMBL" id="MBB3104414.1"/>
    </source>
</evidence>
<evidence type="ECO:0000313" key="3">
    <source>
        <dbReference type="Proteomes" id="UP000549250"/>
    </source>
</evidence>
<dbReference type="AlphaFoldDB" id="A0A839T838"/>
<dbReference type="InterPro" id="IPR009883">
    <property type="entry name" value="YgfX"/>
</dbReference>
<sequence>MSSRSEPLECRWQVSHLLLVFYLVAQFLALLAITVSAAPGYLKAGVLLFCVLHAVWVLPGNILLTTKQAVRGLRHDDCGWWLWSEAHGWQAIQLRPDSMAWPALIILRYRLPGQWRSRGVCIPRDALPRHMHRRLRVRLKFSRRRWVAPE</sequence>
<comment type="caution">
    <text evidence="2">The sequence shown here is derived from an EMBL/GenBank/DDBJ whole genome shotgun (WGS) entry which is preliminary data.</text>
</comment>
<keyword evidence="1" id="KW-1133">Transmembrane helix</keyword>
<keyword evidence="3" id="KW-1185">Reference proteome</keyword>
<proteinExistence type="predicted"/>
<dbReference type="EMBL" id="JACHXI010000015">
    <property type="protein sequence ID" value="MBB3104414.1"/>
    <property type="molecule type" value="Genomic_DNA"/>
</dbReference>
<protein>
    <submittedName>
        <fullName evidence="2">Toxin CptA</fullName>
    </submittedName>
</protein>
<gene>
    <name evidence="2" type="ORF">FHR87_002830</name>
</gene>
<name>A0A839T838_AZOMA</name>
<dbReference type="Proteomes" id="UP000549250">
    <property type="component" value="Unassembled WGS sequence"/>
</dbReference>
<keyword evidence="1" id="KW-0472">Membrane</keyword>
<feature type="transmembrane region" description="Helical" evidence="1">
    <location>
        <begin position="12"/>
        <end position="38"/>
    </location>
</feature>
<reference evidence="2 3" key="1">
    <citation type="submission" date="2020-08" db="EMBL/GenBank/DDBJ databases">
        <title>Genomic Encyclopedia of Type Strains, Phase III (KMG-III): the genomes of soil and plant-associated and newly described type strains.</title>
        <authorList>
            <person name="Whitman W."/>
        </authorList>
    </citation>
    <scope>NUCLEOTIDE SEQUENCE [LARGE SCALE GENOMIC DNA]</scope>
    <source>
        <strain evidence="2 3">CECT 4462</strain>
    </source>
</reference>
<accession>A0A839T838</accession>
<organism evidence="2 3">
    <name type="scientific">Azomonas macrocytogenes</name>
    <name type="common">Azotobacter macrocytogenes</name>
    <dbReference type="NCBI Taxonomy" id="69962"/>
    <lineage>
        <taxon>Bacteria</taxon>
        <taxon>Pseudomonadati</taxon>
        <taxon>Pseudomonadota</taxon>
        <taxon>Gammaproteobacteria</taxon>
        <taxon>Pseudomonadales</taxon>
        <taxon>Pseudomonadaceae</taxon>
        <taxon>Azomonas</taxon>
    </lineage>
</organism>
<evidence type="ECO:0000256" key="1">
    <source>
        <dbReference type="SAM" id="Phobius"/>
    </source>
</evidence>
<dbReference type="Pfam" id="PF07254">
    <property type="entry name" value="Cpta_toxin"/>
    <property type="match status" value="1"/>
</dbReference>
<keyword evidence="1" id="KW-0812">Transmembrane</keyword>